<evidence type="ECO:0000313" key="5">
    <source>
        <dbReference type="EMBL" id="KAF4691980.1"/>
    </source>
</evidence>
<proteinExistence type="predicted"/>
<dbReference type="Pfam" id="PF15911">
    <property type="entry name" value="Beta-prop_WDR19_2nd"/>
    <property type="match status" value="1"/>
</dbReference>
<dbReference type="Gene3D" id="2.130.10.10">
    <property type="entry name" value="YVTN repeat-like/Quinoprotein amine dehydrogenase"/>
    <property type="match status" value="1"/>
</dbReference>
<dbReference type="InterPro" id="IPR011990">
    <property type="entry name" value="TPR-like_helical_dom_sf"/>
</dbReference>
<dbReference type="InterPro" id="IPR015943">
    <property type="entry name" value="WD40/YVTN_repeat-like_dom_sf"/>
</dbReference>
<dbReference type="PANTHER" id="PTHR14920:SF0">
    <property type="entry name" value="WD REPEAT DOMAIN 19"/>
    <property type="match status" value="1"/>
</dbReference>
<evidence type="ECO:0000259" key="4">
    <source>
        <dbReference type="Pfam" id="PF23389"/>
    </source>
</evidence>
<name>A0A7J6P8E9_PEROL</name>
<dbReference type="SUPFAM" id="SSF50969">
    <property type="entry name" value="YVTN repeat-like/Quinoprotein amine dehydrogenase"/>
    <property type="match status" value="1"/>
</dbReference>
<dbReference type="Proteomes" id="UP000541610">
    <property type="component" value="Unassembled WGS sequence"/>
</dbReference>
<organism evidence="5 6">
    <name type="scientific">Perkinsus olseni</name>
    <name type="common">Perkinsus atlanticus</name>
    <dbReference type="NCBI Taxonomy" id="32597"/>
    <lineage>
        <taxon>Eukaryota</taxon>
        <taxon>Sar</taxon>
        <taxon>Alveolata</taxon>
        <taxon>Perkinsozoa</taxon>
        <taxon>Perkinsea</taxon>
        <taxon>Perkinsida</taxon>
        <taxon>Perkinsidae</taxon>
        <taxon>Perkinsus</taxon>
    </lineage>
</organism>
<dbReference type="PANTHER" id="PTHR14920">
    <property type="entry name" value="OSMOTIC AVOIDANCE ABNORMAL PROTEIN 1/WD REPEAT MEMBRANE PROTEIN"/>
    <property type="match status" value="1"/>
</dbReference>
<feature type="domain" description="WDR19 first beta-propeller" evidence="4">
    <location>
        <begin position="19"/>
        <end position="360"/>
    </location>
</feature>
<comment type="caution">
    <text evidence="5">The sequence shown here is derived from an EMBL/GenBank/DDBJ whole genome shotgun (WGS) entry which is preliminary data.</text>
</comment>
<dbReference type="InterPro" id="IPR040379">
    <property type="entry name" value="WDR19/dyf-2"/>
</dbReference>
<sequence>MVLRQLLKLKEEYFGSGAVTFRWNVDASRLACVPAARPSNVFIFDSSGEIERDVPLDDRTSPVSSFEWDTTGNVLALIQKGVVTVSIYHFDEDRLETLDCSREDPSFIAWNMTGPQLAIGTSKGNTIIYNSKTAKMQLIAGKHGRRITCGAWTLRGHLLLGSDDKIVSLSDTEGETLRQTVLRSAPMTMRVADEIIAGNAASFDNGGLSAKCCVRTGKDSLILLETEAMSIVATVKFSQKYGSIVDYGWFGDERLCIGYSSGQVVVTPTSGDEIGQEIFKCKPASSLDALSLCSIPSKAGGFSVLWAAVAGDGCIKIIDLRDCREGTESTINYDDDEAGVVSNLTFSRGGQTITFNVSTGCVYSYLARLPLMFETRGNTVAWLSSLREITVTEIVDGKQRSGKNAEKVKIGCEVEPAIIGVGPRHIAAGTVLRLLALSTLAGGGAGRRVYYHSRRDGQKTEKEYPAKVEAVELSQSHAAVLAVLGKIYIHSLKGSPAVTVLPAEGSKGDGGVKILSMRMTPQDILVYSTSGKELVHYDVEERCPINEYRHTESILAVYPNNLGGTYTAFLDAKGVLQVYNAVTEVLLSPVDHDRVGKIRGVLWDLADPSVFVVAADAREAAVLELHTFVVYDYSLSGPTVVPVGGAIRRSEVFYDSIDFESGRDDPTTLAHGEIPVAVQNGDIVVVNLERVMHMQIGLTANEIGRVTAQCQQPGELRTSDLASHSGIGSALRRMSNTNSGPVDVEEMERVVMCLAALGRMELAYRVCLSIPRKEKMEADEGGRDELMRLIARQAVELLEVDMAILAYRECGDADRVAFLDRLVQLEDVPMLQGYLRVLLGQKQAAIESFVRAGAPREALDVMCDSQMWESAKGLATTVDQRRLPMIHRHVAMGLEDKGDYEGALASYKEAIGEVDESRVEDAAEHFRACNAGLARCLCYCGMYEPAARLCERIAEEDVLIECAGILERMKQYSLAGRLHQRLGNLERACSLYIQDMDFDAAKPLMDQVSTPKLHLLYAKAKEARGFFKEAAASYEKGGDMESIVRLLVDESQLNDPRKAMDLIRKDAGV</sequence>
<evidence type="ECO:0000256" key="1">
    <source>
        <dbReference type="ARBA" id="ARBA00022574"/>
    </source>
</evidence>
<dbReference type="GO" id="GO:0005929">
    <property type="term" value="C:cilium"/>
    <property type="evidence" value="ECO:0007669"/>
    <property type="project" value="TreeGrafter"/>
</dbReference>
<accession>A0A7J6P8E9</accession>
<dbReference type="InterPro" id="IPR011044">
    <property type="entry name" value="Quino_amine_DH_bsu"/>
</dbReference>
<reference evidence="5 6" key="1">
    <citation type="submission" date="2020-04" db="EMBL/GenBank/DDBJ databases">
        <title>Perkinsus olseni comparative genomics.</title>
        <authorList>
            <person name="Bogema D.R."/>
        </authorList>
    </citation>
    <scope>NUCLEOTIDE SEQUENCE [LARGE SCALE GENOMIC DNA]</scope>
    <source>
        <strain evidence="5">00978-12</strain>
    </source>
</reference>
<gene>
    <name evidence="5" type="ORF">FOZ60_014305</name>
</gene>
<keyword evidence="1" id="KW-0853">WD repeat</keyword>
<dbReference type="SUPFAM" id="SSF48452">
    <property type="entry name" value="TPR-like"/>
    <property type="match status" value="1"/>
</dbReference>
<feature type="domain" description="WDR19 WD40 repeat" evidence="3">
    <location>
        <begin position="380"/>
        <end position="646"/>
    </location>
</feature>
<dbReference type="SUPFAM" id="SSF69322">
    <property type="entry name" value="Tricorn protease domain 2"/>
    <property type="match status" value="1"/>
</dbReference>
<protein>
    <recommendedName>
        <fullName evidence="7">WD repeat-containing protein 19</fullName>
    </recommendedName>
</protein>
<evidence type="ECO:0000259" key="3">
    <source>
        <dbReference type="Pfam" id="PF15911"/>
    </source>
</evidence>
<evidence type="ECO:0008006" key="7">
    <source>
        <dbReference type="Google" id="ProtNLM"/>
    </source>
</evidence>
<dbReference type="InterPro" id="IPR039468">
    <property type="entry name" value="WDR19_WD40_rpt"/>
</dbReference>
<keyword evidence="2" id="KW-0677">Repeat</keyword>
<dbReference type="Gene3D" id="1.25.40.10">
    <property type="entry name" value="Tetratricopeptide repeat domain"/>
    <property type="match status" value="1"/>
</dbReference>
<evidence type="ECO:0000313" key="6">
    <source>
        <dbReference type="Proteomes" id="UP000541610"/>
    </source>
</evidence>
<dbReference type="GO" id="GO:0060271">
    <property type="term" value="P:cilium assembly"/>
    <property type="evidence" value="ECO:0007669"/>
    <property type="project" value="TreeGrafter"/>
</dbReference>
<dbReference type="AlphaFoldDB" id="A0A7J6P8E9"/>
<dbReference type="EMBL" id="JABANP010000067">
    <property type="protein sequence ID" value="KAF4691980.1"/>
    <property type="molecule type" value="Genomic_DNA"/>
</dbReference>
<evidence type="ECO:0000256" key="2">
    <source>
        <dbReference type="ARBA" id="ARBA00022737"/>
    </source>
</evidence>
<dbReference type="GO" id="GO:0035721">
    <property type="term" value="P:intraciliary retrograde transport"/>
    <property type="evidence" value="ECO:0007669"/>
    <property type="project" value="InterPro"/>
</dbReference>
<dbReference type="Pfam" id="PF23389">
    <property type="entry name" value="Beta-prop_WDR19_1st"/>
    <property type="match status" value="1"/>
</dbReference>
<dbReference type="InterPro" id="IPR057855">
    <property type="entry name" value="Beta-prop_WDR19_1st"/>
</dbReference>
<dbReference type="OrthoDB" id="10250638at2759"/>
<dbReference type="GO" id="GO:0030991">
    <property type="term" value="C:intraciliary transport particle A"/>
    <property type="evidence" value="ECO:0007669"/>
    <property type="project" value="TreeGrafter"/>
</dbReference>